<dbReference type="Pfam" id="PF07730">
    <property type="entry name" value="HisKA_3"/>
    <property type="match status" value="1"/>
</dbReference>
<dbReference type="PANTHER" id="PTHR24421">
    <property type="entry name" value="NITRATE/NITRITE SENSOR PROTEIN NARX-RELATED"/>
    <property type="match status" value="1"/>
</dbReference>
<dbReference type="STRING" id="632773.BBEV_2474"/>
<evidence type="ECO:0000256" key="2">
    <source>
        <dbReference type="ARBA" id="ARBA00012438"/>
    </source>
</evidence>
<evidence type="ECO:0000256" key="7">
    <source>
        <dbReference type="ARBA" id="ARBA00023012"/>
    </source>
</evidence>
<protein>
    <recommendedName>
        <fullName evidence="2">histidine kinase</fullName>
        <ecNumber evidence="2">2.7.13.3</ecNumber>
    </recommendedName>
</protein>
<dbReference type="EMBL" id="CP012502">
    <property type="protein sequence ID" value="AOM83814.1"/>
    <property type="molecule type" value="Genomic_DNA"/>
</dbReference>
<feature type="transmembrane region" description="Helical" evidence="8">
    <location>
        <begin position="73"/>
        <end position="95"/>
    </location>
</feature>
<dbReference type="SMART" id="SM00387">
    <property type="entry name" value="HATPase_c"/>
    <property type="match status" value="1"/>
</dbReference>
<keyword evidence="8" id="KW-0812">Transmembrane</keyword>
<dbReference type="EC" id="2.7.13.3" evidence="2"/>
<feature type="transmembrane region" description="Helical" evidence="8">
    <location>
        <begin position="181"/>
        <end position="202"/>
    </location>
</feature>
<feature type="transmembrane region" description="Helical" evidence="8">
    <location>
        <begin position="36"/>
        <end position="53"/>
    </location>
</feature>
<dbReference type="InterPro" id="IPR005467">
    <property type="entry name" value="His_kinase_dom"/>
</dbReference>
<dbReference type="OrthoDB" id="9795828at2"/>
<dbReference type="GO" id="GO:0005524">
    <property type="term" value="F:ATP binding"/>
    <property type="evidence" value="ECO:0007669"/>
    <property type="project" value="UniProtKB-KW"/>
</dbReference>
<dbReference type="GO" id="GO:0016020">
    <property type="term" value="C:membrane"/>
    <property type="evidence" value="ECO:0007669"/>
    <property type="project" value="InterPro"/>
</dbReference>
<feature type="transmembrane region" description="Helical" evidence="8">
    <location>
        <begin position="222"/>
        <end position="242"/>
    </location>
</feature>
<dbReference type="Gene3D" id="3.30.565.10">
    <property type="entry name" value="Histidine kinase-like ATPase, C-terminal domain"/>
    <property type="match status" value="1"/>
</dbReference>
<dbReference type="InterPro" id="IPR011712">
    <property type="entry name" value="Sig_transdc_His_kin_sub3_dim/P"/>
</dbReference>
<dbReference type="Proteomes" id="UP000094463">
    <property type="component" value="Chromosome"/>
</dbReference>
<dbReference type="KEGG" id="bbev:BBEV_2474"/>
<evidence type="ECO:0000256" key="1">
    <source>
        <dbReference type="ARBA" id="ARBA00000085"/>
    </source>
</evidence>
<dbReference type="InterPro" id="IPR050482">
    <property type="entry name" value="Sensor_HK_TwoCompSys"/>
</dbReference>
<evidence type="ECO:0000256" key="5">
    <source>
        <dbReference type="ARBA" id="ARBA00022777"/>
    </source>
</evidence>
<keyword evidence="8" id="KW-1133">Transmembrane helix</keyword>
<keyword evidence="4" id="KW-0547">Nucleotide-binding</keyword>
<evidence type="ECO:0000313" key="11">
    <source>
        <dbReference type="Proteomes" id="UP000094463"/>
    </source>
</evidence>
<feature type="transmembrane region" description="Helical" evidence="8">
    <location>
        <begin position="141"/>
        <end position="160"/>
    </location>
</feature>
<evidence type="ECO:0000259" key="9">
    <source>
        <dbReference type="PROSITE" id="PS50109"/>
    </source>
</evidence>
<dbReference type="SUPFAM" id="SSF55874">
    <property type="entry name" value="ATPase domain of HSP90 chaperone/DNA topoisomerase II/histidine kinase"/>
    <property type="match status" value="1"/>
</dbReference>
<feature type="transmembrane region" description="Helical" evidence="8">
    <location>
        <begin position="107"/>
        <end position="129"/>
    </location>
</feature>
<keyword evidence="8" id="KW-0472">Membrane</keyword>
<keyword evidence="11" id="KW-1185">Reference proteome</keyword>
<dbReference type="GO" id="GO:0046983">
    <property type="term" value="F:protein dimerization activity"/>
    <property type="evidence" value="ECO:0007669"/>
    <property type="project" value="InterPro"/>
</dbReference>
<name>A0A1D7QXT5_9BACI</name>
<evidence type="ECO:0000313" key="10">
    <source>
        <dbReference type="EMBL" id="AOM83814.1"/>
    </source>
</evidence>
<gene>
    <name evidence="10" type="primary">narQ</name>
    <name evidence="10" type="ORF">BBEV_2474</name>
</gene>
<proteinExistence type="predicted"/>
<organism evidence="10 11">
    <name type="scientific">Salisediminibacterium beveridgei</name>
    <dbReference type="NCBI Taxonomy" id="632773"/>
    <lineage>
        <taxon>Bacteria</taxon>
        <taxon>Bacillati</taxon>
        <taxon>Bacillota</taxon>
        <taxon>Bacilli</taxon>
        <taxon>Bacillales</taxon>
        <taxon>Bacillaceae</taxon>
        <taxon>Salisediminibacterium</taxon>
    </lineage>
</organism>
<evidence type="ECO:0000256" key="4">
    <source>
        <dbReference type="ARBA" id="ARBA00022741"/>
    </source>
</evidence>
<evidence type="ECO:0000256" key="8">
    <source>
        <dbReference type="SAM" id="Phobius"/>
    </source>
</evidence>
<dbReference type="InterPro" id="IPR036890">
    <property type="entry name" value="HATPase_C_sf"/>
</dbReference>
<evidence type="ECO:0000256" key="3">
    <source>
        <dbReference type="ARBA" id="ARBA00022679"/>
    </source>
</evidence>
<dbReference type="PROSITE" id="PS50109">
    <property type="entry name" value="HIS_KIN"/>
    <property type="match status" value="1"/>
</dbReference>
<comment type="catalytic activity">
    <reaction evidence="1">
        <text>ATP + protein L-histidine = ADP + protein N-phospho-L-histidine.</text>
        <dbReference type="EC" id="2.7.13.3"/>
    </reaction>
</comment>
<keyword evidence="3" id="KW-0808">Transferase</keyword>
<dbReference type="RefSeq" id="WP_069365754.1">
    <property type="nucleotide sequence ID" value="NZ_CP012502.1"/>
</dbReference>
<sequence>MENYYFFLYLIYGLVYIAMGIYVSGRKRASTVQIPLIRSLIFLAGFGVLHGLSEWMTMVVITGMYDNQYEILFYIKQFLKALSFVSLFLFGLNLLIYHNKNKRRWMLIPWLVFICWASGMYYLSMTFGASYPIEEPAFNTVVLRYLMGLPAGIMAGIALFRHSFHFQSGAFSKMRGKYHRLAILFLLYALIDGVFVREMAFFPADMINNVLFFEITGIPIQVLKILVGVGILYVTALIIDAFEKEKNDHIDTLNQHKIMAEERQKLGVEVHDSIIQHMYAASLKAKIVKNQLSNQPGQMELCDLLEDTQQDLGEAMSKTREFIKRTTMTEVEMNQLTEKIDALIEECKGRSGLDIRIDGEHILWEAKLSAKTATDIYYLIQEALNNAVKHAKARIVVIRFNESESGIRIQIKDDGIGIHQKDLDKQGHMGMQLMRERAHRVGGNLEIERLKQGTAIKCFIPWRDSHAS</sequence>
<keyword evidence="7" id="KW-0902">Two-component regulatory system</keyword>
<dbReference type="CDD" id="cd16917">
    <property type="entry name" value="HATPase_UhpB-NarQ-NarX-like"/>
    <property type="match status" value="1"/>
</dbReference>
<reference evidence="10 11" key="1">
    <citation type="submission" date="2015-08" db="EMBL/GenBank/DDBJ databases">
        <title>The complete genome sequence of Bacillus beveridgei MLTeJB.</title>
        <authorList>
            <person name="Hanson T.E."/>
            <person name="Mesa C."/>
            <person name="Basesman S.M."/>
            <person name="Oremland R.S."/>
        </authorList>
    </citation>
    <scope>NUCLEOTIDE SEQUENCE [LARGE SCALE GENOMIC DNA]</scope>
    <source>
        <strain evidence="10 11">MLTeJB</strain>
    </source>
</reference>
<feature type="transmembrane region" description="Helical" evidence="8">
    <location>
        <begin position="6"/>
        <end position="24"/>
    </location>
</feature>
<evidence type="ECO:0000256" key="6">
    <source>
        <dbReference type="ARBA" id="ARBA00022840"/>
    </source>
</evidence>
<accession>A0A1D7QXT5</accession>
<dbReference type="GO" id="GO:0000155">
    <property type="term" value="F:phosphorelay sensor kinase activity"/>
    <property type="evidence" value="ECO:0007669"/>
    <property type="project" value="InterPro"/>
</dbReference>
<dbReference type="Gene3D" id="1.20.5.1930">
    <property type="match status" value="1"/>
</dbReference>
<keyword evidence="5 10" id="KW-0418">Kinase</keyword>
<dbReference type="InterPro" id="IPR003594">
    <property type="entry name" value="HATPase_dom"/>
</dbReference>
<keyword evidence="6" id="KW-0067">ATP-binding</keyword>
<dbReference type="AlphaFoldDB" id="A0A1D7QXT5"/>
<dbReference type="Pfam" id="PF02518">
    <property type="entry name" value="HATPase_c"/>
    <property type="match status" value="1"/>
</dbReference>
<feature type="domain" description="Histidine kinase" evidence="9">
    <location>
        <begin position="274"/>
        <end position="464"/>
    </location>
</feature>